<keyword evidence="2 6" id="KW-0032">Aminotransferase</keyword>
<dbReference type="InterPro" id="IPR015421">
    <property type="entry name" value="PyrdxlP-dep_Trfase_major"/>
</dbReference>
<dbReference type="FunFam" id="3.90.1150.10:FF:000166">
    <property type="entry name" value="Kynurenine/alpha-aminoadipate aminotransferase, mitochondrial"/>
    <property type="match status" value="1"/>
</dbReference>
<name>A0A0P4VMR9_9HEMI</name>
<dbReference type="AlphaFoldDB" id="A0A0P4VMR9"/>
<dbReference type="SUPFAM" id="SSF53383">
    <property type="entry name" value="PLP-dependent transferases"/>
    <property type="match status" value="1"/>
</dbReference>
<evidence type="ECO:0000256" key="2">
    <source>
        <dbReference type="ARBA" id="ARBA00022576"/>
    </source>
</evidence>
<keyword evidence="4" id="KW-0663">Pyridoxal phosphate</keyword>
<dbReference type="InterPro" id="IPR015424">
    <property type="entry name" value="PyrdxlP-dep_Trfase"/>
</dbReference>
<dbReference type="InterPro" id="IPR004839">
    <property type="entry name" value="Aminotransferase_I/II_large"/>
</dbReference>
<proteinExistence type="evidence at transcript level"/>
<feature type="domain" description="Aminotransferase class I/classII large" evidence="5">
    <location>
        <begin position="97"/>
        <end position="449"/>
    </location>
</feature>
<dbReference type="CDD" id="cd00609">
    <property type="entry name" value="AAT_like"/>
    <property type="match status" value="1"/>
</dbReference>
<protein>
    <submittedName>
        <fullName evidence="6">Putative kynurenine/alpha-aminoadipate aminotransferase mitochondrial-like protein</fullName>
    </submittedName>
</protein>
<evidence type="ECO:0000313" key="6">
    <source>
        <dbReference type="EMBL" id="JAI53759.1"/>
    </source>
</evidence>
<dbReference type="GO" id="GO:0016212">
    <property type="term" value="F:kynurenine-oxoglutarate transaminase activity"/>
    <property type="evidence" value="ECO:0007669"/>
    <property type="project" value="TreeGrafter"/>
</dbReference>
<organism evidence="6">
    <name type="scientific">Rhodnius neglectus</name>
    <dbReference type="NCBI Taxonomy" id="72488"/>
    <lineage>
        <taxon>Eukaryota</taxon>
        <taxon>Metazoa</taxon>
        <taxon>Ecdysozoa</taxon>
        <taxon>Arthropoda</taxon>
        <taxon>Hexapoda</taxon>
        <taxon>Insecta</taxon>
        <taxon>Pterygota</taxon>
        <taxon>Neoptera</taxon>
        <taxon>Paraneoptera</taxon>
        <taxon>Hemiptera</taxon>
        <taxon>Heteroptera</taxon>
        <taxon>Panheteroptera</taxon>
        <taxon>Cimicomorpha</taxon>
        <taxon>Reduviidae</taxon>
        <taxon>Triatominae</taxon>
        <taxon>Rhodnius</taxon>
    </lineage>
</organism>
<dbReference type="PANTHER" id="PTHR42790:SF19">
    <property type="entry name" value="KYNURENINE_ALPHA-AMINOADIPATE AMINOTRANSFERASE, MITOCHONDRIAL"/>
    <property type="match status" value="1"/>
</dbReference>
<dbReference type="PANTHER" id="PTHR42790">
    <property type="entry name" value="AMINOTRANSFERASE"/>
    <property type="match status" value="1"/>
</dbReference>
<evidence type="ECO:0000256" key="3">
    <source>
        <dbReference type="ARBA" id="ARBA00022679"/>
    </source>
</evidence>
<dbReference type="EMBL" id="GDKW01002836">
    <property type="protein sequence ID" value="JAI53759.1"/>
    <property type="molecule type" value="mRNA"/>
</dbReference>
<keyword evidence="3 6" id="KW-0808">Transferase</keyword>
<dbReference type="GO" id="GO:1901605">
    <property type="term" value="P:alpha-amino acid metabolic process"/>
    <property type="evidence" value="ECO:0007669"/>
    <property type="project" value="TreeGrafter"/>
</dbReference>
<sequence>MHFGFKTFLFRVTGTNGCVQKIYPKKSLAKRFFSNQFNNDETLDYKYFTNTVTKRRRPSMLRELTHVMSRMPPETISFAVGVPNVNTFPFEEINIKLKDGNTIVIKGKDLGTALQYLPSRGYTELIGWLRKFQDHVHGQNDWSNTSILVTAGGQEALCNSIEMSMEEGGSVLVQDPVYPAVADLVRPYRPHYLSLPQDKDGIRPDILLQKLDYCVKNNIPLPKLLYVNPTGCNPSGASLTTERKKQIYEIACKYNFLILEDDSYFYLHFLQEDPVSFLSLDTEGRVVRFDSFSKILSSGLRVGFVTGPEPLLRNIELHVQVSTLHASAISQMIICKMFDLYGIEGLLDHFKTVRDFYDTKKTQMIAAVERHLQGLAEWNQPSGGMFLWVKINGIKNVYSMALERCVENNLLVVPGHPFMYLDRDNDCSYIRMSYSLVSEEEMDMGCAKLAEMIRAEKESLKMRSVS</sequence>
<evidence type="ECO:0000256" key="1">
    <source>
        <dbReference type="ARBA" id="ARBA00001933"/>
    </source>
</evidence>
<dbReference type="Pfam" id="PF00155">
    <property type="entry name" value="Aminotran_1_2"/>
    <property type="match status" value="1"/>
</dbReference>
<dbReference type="InterPro" id="IPR050859">
    <property type="entry name" value="Class-I_PLP-dep_aminotransf"/>
</dbReference>
<dbReference type="Gene3D" id="3.90.1150.10">
    <property type="entry name" value="Aspartate Aminotransferase, domain 1"/>
    <property type="match status" value="1"/>
</dbReference>
<reference evidence="6" key="1">
    <citation type="journal article" date="2016" name="PLoS Negl. Trop. Dis.">
        <title>A Deep Insight into the Sialome of Rhodnius neglectus, a Vector of Chagas Disease.</title>
        <authorList>
            <person name="Santiago P.B."/>
            <person name="Assumpcao T.C."/>
            <person name="Araujo C.N."/>
            <person name="Bastos I.M."/>
            <person name="Neves D."/>
            <person name="Silva I.G."/>
            <person name="Charneau S."/>
            <person name="Queiroz R.M."/>
            <person name="Raiol T."/>
            <person name="Oliveira J.V."/>
            <person name="Sousa M.V."/>
            <person name="Calvo E."/>
            <person name="Ribeiro J.M."/>
            <person name="Santana J.M."/>
        </authorList>
    </citation>
    <scope>NUCLEOTIDE SEQUENCE</scope>
    <source>
        <tissue evidence="6">Salivary glands</tissue>
    </source>
</reference>
<evidence type="ECO:0000256" key="4">
    <source>
        <dbReference type="ARBA" id="ARBA00022898"/>
    </source>
</evidence>
<dbReference type="InterPro" id="IPR015422">
    <property type="entry name" value="PyrdxlP-dep_Trfase_small"/>
</dbReference>
<comment type="cofactor">
    <cofactor evidence="1">
        <name>pyridoxal 5'-phosphate</name>
        <dbReference type="ChEBI" id="CHEBI:597326"/>
    </cofactor>
</comment>
<evidence type="ECO:0000259" key="5">
    <source>
        <dbReference type="Pfam" id="PF00155"/>
    </source>
</evidence>
<dbReference type="GO" id="GO:0030170">
    <property type="term" value="F:pyridoxal phosphate binding"/>
    <property type="evidence" value="ECO:0007669"/>
    <property type="project" value="InterPro"/>
</dbReference>
<dbReference type="Gene3D" id="3.40.640.10">
    <property type="entry name" value="Type I PLP-dependent aspartate aminotransferase-like (Major domain)"/>
    <property type="match status" value="1"/>
</dbReference>
<accession>A0A0P4VMR9</accession>